<name>A0ABV4GVX7_9ACTN</name>
<dbReference type="InterPro" id="IPR029016">
    <property type="entry name" value="GAF-like_dom_sf"/>
</dbReference>
<dbReference type="Gene3D" id="3.30.450.40">
    <property type="match status" value="1"/>
</dbReference>
<dbReference type="PANTHER" id="PTHR30136:SF24">
    <property type="entry name" value="HTH-TYPE TRANSCRIPTIONAL REPRESSOR ALLR"/>
    <property type="match status" value="1"/>
</dbReference>
<keyword evidence="7" id="KW-1185">Reference proteome</keyword>
<dbReference type="Pfam" id="PF09339">
    <property type="entry name" value="HTH_IclR"/>
    <property type="match status" value="1"/>
</dbReference>
<accession>A0ABV4GVX7</accession>
<reference evidence="6 7" key="1">
    <citation type="submission" date="2024-07" db="EMBL/GenBank/DDBJ databases">
        <authorList>
            <person name="Thanompreechachai J."/>
            <person name="Duangmal K."/>
        </authorList>
    </citation>
    <scope>NUCLEOTIDE SEQUENCE [LARGE SCALE GENOMIC DNA]</scope>
    <source>
        <strain evidence="6 7">LSe6-4</strain>
    </source>
</reference>
<feature type="domain" description="IclR-ED" evidence="5">
    <location>
        <begin position="80"/>
        <end position="259"/>
    </location>
</feature>
<dbReference type="PROSITE" id="PS51077">
    <property type="entry name" value="HTH_ICLR"/>
    <property type="match status" value="1"/>
</dbReference>
<evidence type="ECO:0000313" key="7">
    <source>
        <dbReference type="Proteomes" id="UP001565927"/>
    </source>
</evidence>
<sequence length="261" mass="28027">MAEPGAPVTRGKRPPKGEPVVDRALALLAAFDRDHRQLGLLDLSRRAGLPKSSAARLADRLHHWGALERDERGRYSIGLRLLEVAALAPRGQGLRELALPFMSDLAAAIHQHVLLVVRDGDVGLLIDRISSHRALAPLYNPGDRLPLHSTGAGLVLLAHAPEQFQRAVLAGDLLQEPERIPLSATALRRTLAAIRRERVAVLRRTHPVPLVTVAAPVVERGGDVVAALSVVVPEPTVDTRRLGGAVTTAARGISRVLDDHG</sequence>
<dbReference type="Proteomes" id="UP001565927">
    <property type="component" value="Unassembled WGS sequence"/>
</dbReference>
<comment type="caution">
    <text evidence="6">The sequence shown here is derived from an EMBL/GenBank/DDBJ whole genome shotgun (WGS) entry which is preliminary data.</text>
</comment>
<protein>
    <submittedName>
        <fullName evidence="6">IclR family transcriptional regulator</fullName>
    </submittedName>
</protein>
<dbReference type="InterPro" id="IPR036388">
    <property type="entry name" value="WH-like_DNA-bd_sf"/>
</dbReference>
<evidence type="ECO:0000256" key="2">
    <source>
        <dbReference type="ARBA" id="ARBA00023125"/>
    </source>
</evidence>
<dbReference type="SUPFAM" id="SSF46785">
    <property type="entry name" value="Winged helix' DNA-binding domain"/>
    <property type="match status" value="1"/>
</dbReference>
<dbReference type="InterPro" id="IPR014757">
    <property type="entry name" value="Tscrpt_reg_IclR_C"/>
</dbReference>
<evidence type="ECO:0000256" key="3">
    <source>
        <dbReference type="ARBA" id="ARBA00023163"/>
    </source>
</evidence>
<dbReference type="Gene3D" id="1.10.10.10">
    <property type="entry name" value="Winged helix-like DNA-binding domain superfamily/Winged helix DNA-binding domain"/>
    <property type="match status" value="1"/>
</dbReference>
<keyword evidence="2" id="KW-0238">DNA-binding</keyword>
<dbReference type="SUPFAM" id="SSF55781">
    <property type="entry name" value="GAF domain-like"/>
    <property type="match status" value="1"/>
</dbReference>
<organism evidence="6 7">
    <name type="scientific">Kineococcus halophytocola</name>
    <dbReference type="NCBI Taxonomy" id="3234027"/>
    <lineage>
        <taxon>Bacteria</taxon>
        <taxon>Bacillati</taxon>
        <taxon>Actinomycetota</taxon>
        <taxon>Actinomycetes</taxon>
        <taxon>Kineosporiales</taxon>
        <taxon>Kineosporiaceae</taxon>
        <taxon>Kineococcus</taxon>
    </lineage>
</organism>
<dbReference type="PROSITE" id="PS51078">
    <property type="entry name" value="ICLR_ED"/>
    <property type="match status" value="1"/>
</dbReference>
<dbReference type="Pfam" id="PF01614">
    <property type="entry name" value="IclR_C"/>
    <property type="match status" value="1"/>
</dbReference>
<evidence type="ECO:0000259" key="5">
    <source>
        <dbReference type="PROSITE" id="PS51078"/>
    </source>
</evidence>
<evidence type="ECO:0000259" key="4">
    <source>
        <dbReference type="PROSITE" id="PS51077"/>
    </source>
</evidence>
<gene>
    <name evidence="6" type="ORF">AB2L27_01520</name>
</gene>
<dbReference type="InterPro" id="IPR050707">
    <property type="entry name" value="HTH_MetabolicPath_Reg"/>
</dbReference>
<dbReference type="SMART" id="SM00346">
    <property type="entry name" value="HTH_ICLR"/>
    <property type="match status" value="1"/>
</dbReference>
<dbReference type="RefSeq" id="WP_370439685.1">
    <property type="nucleotide sequence ID" value="NZ_JBGFTU010000001.1"/>
</dbReference>
<evidence type="ECO:0000313" key="6">
    <source>
        <dbReference type="EMBL" id="MEZ0163439.1"/>
    </source>
</evidence>
<dbReference type="InterPro" id="IPR005471">
    <property type="entry name" value="Tscrpt_reg_IclR_N"/>
</dbReference>
<dbReference type="EMBL" id="JBGFTU010000001">
    <property type="protein sequence ID" value="MEZ0163439.1"/>
    <property type="molecule type" value="Genomic_DNA"/>
</dbReference>
<proteinExistence type="predicted"/>
<dbReference type="PANTHER" id="PTHR30136">
    <property type="entry name" value="HELIX-TURN-HELIX TRANSCRIPTIONAL REGULATOR, ICLR FAMILY"/>
    <property type="match status" value="1"/>
</dbReference>
<dbReference type="InterPro" id="IPR036390">
    <property type="entry name" value="WH_DNA-bd_sf"/>
</dbReference>
<keyword evidence="3" id="KW-0804">Transcription</keyword>
<evidence type="ECO:0000256" key="1">
    <source>
        <dbReference type="ARBA" id="ARBA00023015"/>
    </source>
</evidence>
<feature type="domain" description="HTH iclR-type" evidence="4">
    <location>
        <begin position="18"/>
        <end position="79"/>
    </location>
</feature>
<keyword evidence="1" id="KW-0805">Transcription regulation</keyword>